<dbReference type="AlphaFoldDB" id="A0AAW1U4N8"/>
<proteinExistence type="predicted"/>
<evidence type="ECO:0000313" key="2">
    <source>
        <dbReference type="Proteomes" id="UP001431783"/>
    </source>
</evidence>
<feature type="non-terminal residue" evidence="1">
    <location>
        <position position="1"/>
    </location>
</feature>
<comment type="caution">
    <text evidence="1">The sequence shown here is derived from an EMBL/GenBank/DDBJ whole genome shotgun (WGS) entry which is preliminary data.</text>
</comment>
<name>A0AAW1U4N8_9CUCU</name>
<sequence length="112" mass="12497">YLCGTLMSNILTDVINENCLSQHSCTLLRIFCSAGSIVTQACPFMEIHCNTIDRQIGGICVLTMCYSELESVGGKSRRITLKITLRLKLTSKRERTTIQNIKREPAVSNLKS</sequence>
<keyword evidence="2" id="KW-1185">Reference proteome</keyword>
<dbReference type="EMBL" id="JARQZJ010000034">
    <property type="protein sequence ID" value="KAK9875619.1"/>
    <property type="molecule type" value="Genomic_DNA"/>
</dbReference>
<evidence type="ECO:0000313" key="1">
    <source>
        <dbReference type="EMBL" id="KAK9875619.1"/>
    </source>
</evidence>
<organism evidence="1 2">
    <name type="scientific">Henosepilachna vigintioctopunctata</name>
    <dbReference type="NCBI Taxonomy" id="420089"/>
    <lineage>
        <taxon>Eukaryota</taxon>
        <taxon>Metazoa</taxon>
        <taxon>Ecdysozoa</taxon>
        <taxon>Arthropoda</taxon>
        <taxon>Hexapoda</taxon>
        <taxon>Insecta</taxon>
        <taxon>Pterygota</taxon>
        <taxon>Neoptera</taxon>
        <taxon>Endopterygota</taxon>
        <taxon>Coleoptera</taxon>
        <taxon>Polyphaga</taxon>
        <taxon>Cucujiformia</taxon>
        <taxon>Coccinelloidea</taxon>
        <taxon>Coccinellidae</taxon>
        <taxon>Epilachninae</taxon>
        <taxon>Epilachnini</taxon>
        <taxon>Henosepilachna</taxon>
    </lineage>
</organism>
<dbReference type="Proteomes" id="UP001431783">
    <property type="component" value="Unassembled WGS sequence"/>
</dbReference>
<gene>
    <name evidence="1" type="ORF">WA026_009418</name>
</gene>
<accession>A0AAW1U4N8</accession>
<reference evidence="1 2" key="1">
    <citation type="submission" date="2023-03" db="EMBL/GenBank/DDBJ databases">
        <title>Genome insight into feeding habits of ladybird beetles.</title>
        <authorList>
            <person name="Li H.-S."/>
            <person name="Huang Y.-H."/>
            <person name="Pang H."/>
        </authorList>
    </citation>
    <scope>NUCLEOTIDE SEQUENCE [LARGE SCALE GENOMIC DNA]</scope>
    <source>
        <strain evidence="1">SYSU_2023b</strain>
        <tissue evidence="1">Whole body</tissue>
    </source>
</reference>
<protein>
    <submittedName>
        <fullName evidence="1">Uncharacterized protein</fullName>
    </submittedName>
</protein>